<sequence>MFDKQERLQGRLEPEIREFRDATHTLVLATVDDEGVPNVSYAPFALLEDGYYILISEMARHTKNLLVNPQISLMMVEDEQACRNLFARKRLTFDARPERVTRDTPEWQAGIGALHARFDDTVVGLSKLADFHLFRLVPLKGLFVKGFGKAFAVSGDDLVDVLHLTDGHRSVATTG</sequence>
<protein>
    <submittedName>
        <fullName evidence="3">Heme utilization protein HutZ</fullName>
    </submittedName>
</protein>
<dbReference type="PANTHER" id="PTHR35176:SF6">
    <property type="entry name" value="HEME OXYGENASE HI_0854-RELATED"/>
    <property type="match status" value="1"/>
</dbReference>
<dbReference type="Pfam" id="PF01243">
    <property type="entry name" value="PNPOx_N"/>
    <property type="match status" value="1"/>
</dbReference>
<evidence type="ECO:0000256" key="1">
    <source>
        <dbReference type="ARBA" id="ARBA00023002"/>
    </source>
</evidence>
<dbReference type="InterPro" id="IPR011576">
    <property type="entry name" value="Pyridox_Oxase_N"/>
</dbReference>
<dbReference type="InterPro" id="IPR052019">
    <property type="entry name" value="F420H2_bilvrd_red/Heme_oxyg"/>
</dbReference>
<organism evidence="3 4">
    <name type="scientific">Oceanisphaera ostreae</name>
    <dbReference type="NCBI Taxonomy" id="914151"/>
    <lineage>
        <taxon>Bacteria</taxon>
        <taxon>Pseudomonadati</taxon>
        <taxon>Pseudomonadota</taxon>
        <taxon>Gammaproteobacteria</taxon>
        <taxon>Aeromonadales</taxon>
        <taxon>Aeromonadaceae</taxon>
        <taxon>Oceanisphaera</taxon>
    </lineage>
</organism>
<evidence type="ECO:0000259" key="2">
    <source>
        <dbReference type="Pfam" id="PF01243"/>
    </source>
</evidence>
<dbReference type="InterPro" id="IPR012349">
    <property type="entry name" value="Split_barrel_FMN-bd"/>
</dbReference>
<dbReference type="Proteomes" id="UP001597048">
    <property type="component" value="Unassembled WGS sequence"/>
</dbReference>
<name>A0ABW3KF07_9GAMM</name>
<comment type="caution">
    <text evidence="3">The sequence shown here is derived from an EMBL/GenBank/DDBJ whole genome shotgun (WGS) entry which is preliminary data.</text>
</comment>
<dbReference type="RefSeq" id="WP_379557663.1">
    <property type="nucleotide sequence ID" value="NZ_JBHTJS010000019.1"/>
</dbReference>
<keyword evidence="4" id="KW-1185">Reference proteome</keyword>
<dbReference type="Gene3D" id="2.30.110.10">
    <property type="entry name" value="Electron Transport, Fmn-binding Protein, Chain A"/>
    <property type="match status" value="1"/>
</dbReference>
<keyword evidence="1" id="KW-0560">Oxidoreductase</keyword>
<feature type="domain" description="Pyridoxamine 5'-phosphate oxidase N-terminal" evidence="2">
    <location>
        <begin position="12"/>
        <end position="143"/>
    </location>
</feature>
<proteinExistence type="predicted"/>
<dbReference type="EMBL" id="JBHTJS010000019">
    <property type="protein sequence ID" value="MFD1007670.1"/>
    <property type="molecule type" value="Genomic_DNA"/>
</dbReference>
<dbReference type="NCBIfam" id="TIGR04110">
    <property type="entry name" value="heme_HutZ"/>
    <property type="match status" value="1"/>
</dbReference>
<dbReference type="SUPFAM" id="SSF50475">
    <property type="entry name" value="FMN-binding split barrel"/>
    <property type="match status" value="1"/>
</dbReference>
<accession>A0ABW3KF07</accession>
<dbReference type="PIRSF" id="PIRSF004633">
    <property type="entry name" value="UCP_PLP_oxd"/>
    <property type="match status" value="1"/>
</dbReference>
<evidence type="ECO:0000313" key="4">
    <source>
        <dbReference type="Proteomes" id="UP001597048"/>
    </source>
</evidence>
<gene>
    <name evidence="3" type="primary">hutZ</name>
    <name evidence="3" type="ORF">ACFQ1C_05830</name>
</gene>
<dbReference type="PANTHER" id="PTHR35176">
    <property type="entry name" value="HEME OXYGENASE HI_0854-RELATED"/>
    <property type="match status" value="1"/>
</dbReference>
<evidence type="ECO:0000313" key="3">
    <source>
        <dbReference type="EMBL" id="MFD1007670.1"/>
    </source>
</evidence>
<reference evidence="4" key="1">
    <citation type="journal article" date="2019" name="Int. J. Syst. Evol. Microbiol.">
        <title>The Global Catalogue of Microorganisms (GCM) 10K type strain sequencing project: providing services to taxonomists for standard genome sequencing and annotation.</title>
        <authorList>
            <consortium name="The Broad Institute Genomics Platform"/>
            <consortium name="The Broad Institute Genome Sequencing Center for Infectious Disease"/>
            <person name="Wu L."/>
            <person name="Ma J."/>
        </authorList>
    </citation>
    <scope>NUCLEOTIDE SEQUENCE [LARGE SCALE GENOMIC DNA]</scope>
    <source>
        <strain evidence="4">CCUG 60525</strain>
    </source>
</reference>
<dbReference type="InterPro" id="IPR014419">
    <property type="entry name" value="HutZ"/>
</dbReference>